<evidence type="ECO:0000313" key="7">
    <source>
        <dbReference type="EMBL" id="KAF1913918.1"/>
    </source>
</evidence>
<accession>A0A6A5QGG6</accession>
<evidence type="ECO:0000256" key="1">
    <source>
        <dbReference type="ARBA" id="ARBA00004167"/>
    </source>
</evidence>
<evidence type="ECO:0000256" key="6">
    <source>
        <dbReference type="SAM" id="Phobius"/>
    </source>
</evidence>
<feature type="transmembrane region" description="Helical" evidence="6">
    <location>
        <begin position="131"/>
        <end position="154"/>
    </location>
</feature>
<evidence type="ECO:0000256" key="3">
    <source>
        <dbReference type="ARBA" id="ARBA00022989"/>
    </source>
</evidence>
<dbReference type="InterPro" id="IPR051694">
    <property type="entry name" value="Immunoregulatory_rcpt-like"/>
</dbReference>
<dbReference type="AlphaFoldDB" id="A0A6A5QGG6"/>
<keyword evidence="3 6" id="KW-1133">Transmembrane helix</keyword>
<keyword evidence="4 6" id="KW-0472">Membrane</keyword>
<gene>
    <name evidence="7" type="ORF">BDU57DRAFT_558850</name>
</gene>
<proteinExistence type="predicted"/>
<feature type="region of interest" description="Disordered" evidence="5">
    <location>
        <begin position="182"/>
        <end position="227"/>
    </location>
</feature>
<organism evidence="7 8">
    <name type="scientific">Ampelomyces quisqualis</name>
    <name type="common">Powdery mildew agent</name>
    <dbReference type="NCBI Taxonomy" id="50730"/>
    <lineage>
        <taxon>Eukaryota</taxon>
        <taxon>Fungi</taxon>
        <taxon>Dikarya</taxon>
        <taxon>Ascomycota</taxon>
        <taxon>Pezizomycotina</taxon>
        <taxon>Dothideomycetes</taxon>
        <taxon>Pleosporomycetidae</taxon>
        <taxon>Pleosporales</taxon>
        <taxon>Pleosporineae</taxon>
        <taxon>Phaeosphaeriaceae</taxon>
        <taxon>Ampelomyces</taxon>
    </lineage>
</organism>
<dbReference type="EMBL" id="ML979138">
    <property type="protein sequence ID" value="KAF1913918.1"/>
    <property type="molecule type" value="Genomic_DNA"/>
</dbReference>
<protein>
    <submittedName>
        <fullName evidence="7">Uncharacterized protein</fullName>
    </submittedName>
</protein>
<dbReference type="PANTHER" id="PTHR15549">
    <property type="entry name" value="PAIRED IMMUNOGLOBULIN-LIKE TYPE 2 RECEPTOR"/>
    <property type="match status" value="1"/>
</dbReference>
<sequence>MSGFNFTCPAGGEWYACGASTSKFVGCCTSDPCSNGCVQGNIRQGAFDVAGHGKFPDASCGSSSNFFTCAADTTFWGCCKSDPCTNTPAATCKEGDLVPAFMERPEQFNAYAPSSSPGASSSSDGGSSNSAVIGGAVGGGLGGAIIIGVLIFFFCRRRRRNPQVVHPEVGATASTPMMKEGFESRHSAQYGQSPPPTYSSPSPYFYQNMSGGKGHTYQHNSQKYGHEGNVPQELQAETISPAANRYSELPANASSHTANIVSELPAGTAQATAELESPQVSPRPLQVELSRQIW</sequence>
<evidence type="ECO:0000256" key="4">
    <source>
        <dbReference type="ARBA" id="ARBA00023136"/>
    </source>
</evidence>
<dbReference type="OrthoDB" id="3692311at2759"/>
<dbReference type="GO" id="GO:0071944">
    <property type="term" value="C:cell periphery"/>
    <property type="evidence" value="ECO:0007669"/>
    <property type="project" value="UniProtKB-ARBA"/>
</dbReference>
<keyword evidence="2 6" id="KW-0812">Transmembrane</keyword>
<name>A0A6A5QGG6_AMPQU</name>
<evidence type="ECO:0000256" key="5">
    <source>
        <dbReference type="SAM" id="MobiDB-lite"/>
    </source>
</evidence>
<dbReference type="GO" id="GO:0016020">
    <property type="term" value="C:membrane"/>
    <property type="evidence" value="ECO:0007669"/>
    <property type="project" value="UniProtKB-SubCell"/>
</dbReference>
<evidence type="ECO:0000313" key="8">
    <source>
        <dbReference type="Proteomes" id="UP000800096"/>
    </source>
</evidence>
<evidence type="ECO:0000256" key="2">
    <source>
        <dbReference type="ARBA" id="ARBA00022692"/>
    </source>
</evidence>
<comment type="subcellular location">
    <subcellularLocation>
        <location evidence="1">Membrane</location>
        <topology evidence="1">Single-pass membrane protein</topology>
    </subcellularLocation>
</comment>
<dbReference type="Proteomes" id="UP000800096">
    <property type="component" value="Unassembled WGS sequence"/>
</dbReference>
<reference evidence="7" key="1">
    <citation type="journal article" date="2020" name="Stud. Mycol.">
        <title>101 Dothideomycetes genomes: a test case for predicting lifestyles and emergence of pathogens.</title>
        <authorList>
            <person name="Haridas S."/>
            <person name="Albert R."/>
            <person name="Binder M."/>
            <person name="Bloem J."/>
            <person name="Labutti K."/>
            <person name="Salamov A."/>
            <person name="Andreopoulos B."/>
            <person name="Baker S."/>
            <person name="Barry K."/>
            <person name="Bills G."/>
            <person name="Bluhm B."/>
            <person name="Cannon C."/>
            <person name="Castanera R."/>
            <person name="Culley D."/>
            <person name="Daum C."/>
            <person name="Ezra D."/>
            <person name="Gonzalez J."/>
            <person name="Henrissat B."/>
            <person name="Kuo A."/>
            <person name="Liang C."/>
            <person name="Lipzen A."/>
            <person name="Lutzoni F."/>
            <person name="Magnuson J."/>
            <person name="Mondo S."/>
            <person name="Nolan M."/>
            <person name="Ohm R."/>
            <person name="Pangilinan J."/>
            <person name="Park H.-J."/>
            <person name="Ramirez L."/>
            <person name="Alfaro M."/>
            <person name="Sun H."/>
            <person name="Tritt A."/>
            <person name="Yoshinaga Y."/>
            <person name="Zwiers L.-H."/>
            <person name="Turgeon B."/>
            <person name="Goodwin S."/>
            <person name="Spatafora J."/>
            <person name="Crous P."/>
            <person name="Grigoriev I."/>
        </authorList>
    </citation>
    <scope>NUCLEOTIDE SEQUENCE</scope>
    <source>
        <strain evidence="7">HMLAC05119</strain>
    </source>
</reference>
<keyword evidence="8" id="KW-1185">Reference proteome</keyword>